<reference evidence="2" key="1">
    <citation type="submission" date="2020-02" db="EMBL/GenBank/DDBJ databases">
        <authorList>
            <person name="Meier V. D."/>
        </authorList>
    </citation>
    <scope>NUCLEOTIDE SEQUENCE</scope>
    <source>
        <strain evidence="2">AVDCRST_MAG33</strain>
    </source>
</reference>
<name>A0A6J4UV08_9BACT</name>
<gene>
    <name evidence="2" type="ORF">AVDCRST_MAG33-1517</name>
</gene>
<organism evidence="2">
    <name type="scientific">uncultured Thermomicrobiales bacterium</name>
    <dbReference type="NCBI Taxonomy" id="1645740"/>
    <lineage>
        <taxon>Bacteria</taxon>
        <taxon>Pseudomonadati</taxon>
        <taxon>Thermomicrobiota</taxon>
        <taxon>Thermomicrobia</taxon>
        <taxon>Thermomicrobiales</taxon>
        <taxon>environmental samples</taxon>
    </lineage>
</organism>
<feature type="compositionally biased region" description="Basic residues" evidence="1">
    <location>
        <begin position="227"/>
        <end position="237"/>
    </location>
</feature>
<evidence type="ECO:0000313" key="2">
    <source>
        <dbReference type="EMBL" id="CAA9559043.1"/>
    </source>
</evidence>
<proteinExistence type="predicted"/>
<dbReference type="EMBL" id="CADCWK010000154">
    <property type="protein sequence ID" value="CAA9559043.1"/>
    <property type="molecule type" value="Genomic_DNA"/>
</dbReference>
<sequence>MVAVNLEGSASVITLRREWGGFNLAQWQSAVYSVCRPAASWAETSDWEQDILLEDADNEDQSFSDGVALDTARSCLRLLCRLWANPGDRIDYELPEAVLWRWLRHQIVGLVGQWAVPVDGSDTWHHDEPRKDAAVRLRGLLPAEPMSRAERDRTYADRLDAIETDLERANDVLAHLVVQTHAYYQPASPWPALARLSELVDQLVAVRMPPAEPVISPATSPVSIERPRRKPAGRKRVGPPPDEAYAACVALVNEYAKLEGEPPPGRQEFADRLGIKVSTFDDRVAEFRELGFAWPIIAEVAA</sequence>
<dbReference type="AlphaFoldDB" id="A0A6J4UV08"/>
<feature type="region of interest" description="Disordered" evidence="1">
    <location>
        <begin position="216"/>
        <end position="239"/>
    </location>
</feature>
<accession>A0A6J4UV08</accession>
<protein>
    <submittedName>
        <fullName evidence="2">Uncharacterized protein</fullName>
    </submittedName>
</protein>
<evidence type="ECO:0000256" key="1">
    <source>
        <dbReference type="SAM" id="MobiDB-lite"/>
    </source>
</evidence>